<proteinExistence type="predicted"/>
<dbReference type="AlphaFoldDB" id="A0A1W1BZR5"/>
<feature type="region of interest" description="Disordered" evidence="1">
    <location>
        <begin position="84"/>
        <end position="103"/>
    </location>
</feature>
<name>A0A1W1BZR5_9ZZZZ</name>
<evidence type="ECO:0000256" key="1">
    <source>
        <dbReference type="SAM" id="MobiDB-lite"/>
    </source>
</evidence>
<accession>A0A1W1BZR5</accession>
<reference evidence="2" key="1">
    <citation type="submission" date="2016-10" db="EMBL/GenBank/DDBJ databases">
        <authorList>
            <person name="de Groot N.N."/>
        </authorList>
    </citation>
    <scope>NUCLEOTIDE SEQUENCE</scope>
</reference>
<sequence length="103" mass="11942">MGVVFTSTIKIDDTGKWYIEIEDAIDEEDIRVEVCSDLDEYEKKIEEMGAEYGGHIDEVKWLKDENVPLVIIDEIRVKMAEKRSKIEEERGEPITPVAQEIEK</sequence>
<protein>
    <submittedName>
        <fullName evidence="2">Uncharacterized protein</fullName>
    </submittedName>
</protein>
<evidence type="ECO:0000313" key="2">
    <source>
        <dbReference type="EMBL" id="SFV58951.1"/>
    </source>
</evidence>
<dbReference type="EMBL" id="FPHH01000052">
    <property type="protein sequence ID" value="SFV58951.1"/>
    <property type="molecule type" value="Genomic_DNA"/>
</dbReference>
<organism evidence="2">
    <name type="scientific">hydrothermal vent metagenome</name>
    <dbReference type="NCBI Taxonomy" id="652676"/>
    <lineage>
        <taxon>unclassified sequences</taxon>
        <taxon>metagenomes</taxon>
        <taxon>ecological metagenomes</taxon>
    </lineage>
</organism>
<gene>
    <name evidence="2" type="ORF">MNB_SM-5-967</name>
</gene>